<feature type="domain" description="Mandelate racemase/muconate lactonizing enzyme N-terminal" evidence="4">
    <location>
        <begin position="97"/>
        <end position="125"/>
    </location>
</feature>
<accession>A0A1Y5T9T6</accession>
<organism evidence="6 7">
    <name type="scientific">Roseisalinus antarcticus</name>
    <dbReference type="NCBI Taxonomy" id="254357"/>
    <lineage>
        <taxon>Bacteria</taxon>
        <taxon>Pseudomonadati</taxon>
        <taxon>Pseudomonadota</taxon>
        <taxon>Alphaproteobacteria</taxon>
        <taxon>Rhodobacterales</taxon>
        <taxon>Roseobacteraceae</taxon>
        <taxon>Roseisalinus</taxon>
    </lineage>
</organism>
<keyword evidence="3" id="KW-0460">Magnesium</keyword>
<name>A0A1Y5T9T6_9RHOB</name>
<dbReference type="SUPFAM" id="SSF51604">
    <property type="entry name" value="Enolase C-terminal domain-like"/>
    <property type="match status" value="1"/>
</dbReference>
<dbReference type="Pfam" id="PF02746">
    <property type="entry name" value="MR_MLE_N"/>
    <property type="match status" value="1"/>
</dbReference>
<evidence type="ECO:0000313" key="6">
    <source>
        <dbReference type="EMBL" id="SLN57275.1"/>
    </source>
</evidence>
<reference evidence="6 7" key="1">
    <citation type="submission" date="2017-03" db="EMBL/GenBank/DDBJ databases">
        <authorList>
            <person name="Afonso C.L."/>
            <person name="Miller P.J."/>
            <person name="Scott M.A."/>
            <person name="Spackman E."/>
            <person name="Goraichik I."/>
            <person name="Dimitrov K.M."/>
            <person name="Suarez D.L."/>
            <person name="Swayne D.E."/>
        </authorList>
    </citation>
    <scope>NUCLEOTIDE SEQUENCE [LARGE SCALE GENOMIC DNA]</scope>
    <source>
        <strain evidence="6 7">CECT 7023</strain>
    </source>
</reference>
<dbReference type="Proteomes" id="UP000193900">
    <property type="component" value="Unassembled WGS sequence"/>
</dbReference>
<evidence type="ECO:0000256" key="1">
    <source>
        <dbReference type="ARBA" id="ARBA00001946"/>
    </source>
</evidence>
<dbReference type="AlphaFoldDB" id="A0A1Y5T9T6"/>
<evidence type="ECO:0000256" key="3">
    <source>
        <dbReference type="ARBA" id="ARBA00022842"/>
    </source>
</evidence>
<dbReference type="PANTHER" id="PTHR13794:SF58">
    <property type="entry name" value="MITOCHONDRIAL ENOLASE SUPERFAMILY MEMBER 1"/>
    <property type="match status" value="1"/>
</dbReference>
<dbReference type="PANTHER" id="PTHR13794">
    <property type="entry name" value="ENOLASE SUPERFAMILY, MANDELATE RACEMASE"/>
    <property type="match status" value="1"/>
</dbReference>
<dbReference type="SUPFAM" id="SSF54826">
    <property type="entry name" value="Enolase N-terminal domain-like"/>
    <property type="match status" value="1"/>
</dbReference>
<dbReference type="Gene3D" id="3.20.20.120">
    <property type="entry name" value="Enolase-like C-terminal domain"/>
    <property type="match status" value="1"/>
</dbReference>
<protein>
    <submittedName>
        <fullName evidence="6">L-Ala-D/L-Glu epimerase</fullName>
        <ecNumber evidence="6">5.1.1.-</ecNumber>
    </submittedName>
</protein>
<dbReference type="Gene3D" id="3.30.390.10">
    <property type="entry name" value="Enolase-like, N-terminal domain"/>
    <property type="match status" value="1"/>
</dbReference>
<dbReference type="InterPro" id="IPR029065">
    <property type="entry name" value="Enolase_C-like"/>
</dbReference>
<dbReference type="EC" id="5.1.1.-" evidence="6"/>
<evidence type="ECO:0000313" key="7">
    <source>
        <dbReference type="Proteomes" id="UP000193900"/>
    </source>
</evidence>
<keyword evidence="2" id="KW-0479">Metal-binding</keyword>
<gene>
    <name evidence="6" type="primary">ykfB</name>
    <name evidence="6" type="ORF">ROA7023_02600</name>
</gene>
<evidence type="ECO:0000259" key="4">
    <source>
        <dbReference type="Pfam" id="PF02746"/>
    </source>
</evidence>
<dbReference type="GO" id="GO:0016052">
    <property type="term" value="P:carbohydrate catabolic process"/>
    <property type="evidence" value="ECO:0007669"/>
    <property type="project" value="TreeGrafter"/>
</dbReference>
<keyword evidence="6" id="KW-0413">Isomerase</keyword>
<dbReference type="GO" id="GO:0016853">
    <property type="term" value="F:isomerase activity"/>
    <property type="evidence" value="ECO:0007669"/>
    <property type="project" value="UniProtKB-KW"/>
</dbReference>
<dbReference type="InterPro" id="IPR036849">
    <property type="entry name" value="Enolase-like_C_sf"/>
</dbReference>
<proteinExistence type="predicted"/>
<dbReference type="GO" id="GO:0000287">
    <property type="term" value="F:magnesium ion binding"/>
    <property type="evidence" value="ECO:0007669"/>
    <property type="project" value="TreeGrafter"/>
</dbReference>
<dbReference type="GO" id="GO:0016836">
    <property type="term" value="F:hydro-lyase activity"/>
    <property type="evidence" value="ECO:0007669"/>
    <property type="project" value="TreeGrafter"/>
</dbReference>
<dbReference type="InterPro" id="IPR046945">
    <property type="entry name" value="RHMD-like"/>
</dbReference>
<comment type="cofactor">
    <cofactor evidence="1">
        <name>Mg(2+)</name>
        <dbReference type="ChEBI" id="CHEBI:18420"/>
    </cofactor>
</comment>
<dbReference type="EMBL" id="FWFZ01000012">
    <property type="protein sequence ID" value="SLN57275.1"/>
    <property type="molecule type" value="Genomic_DNA"/>
</dbReference>
<evidence type="ECO:0000259" key="5">
    <source>
        <dbReference type="Pfam" id="PF13378"/>
    </source>
</evidence>
<keyword evidence="7" id="KW-1185">Reference proteome</keyword>
<dbReference type="InterPro" id="IPR029017">
    <property type="entry name" value="Enolase-like_N"/>
</dbReference>
<dbReference type="InterPro" id="IPR013341">
    <property type="entry name" value="Mandelate_racemase_N_dom"/>
</dbReference>
<dbReference type="Pfam" id="PF13378">
    <property type="entry name" value="MR_MLE_C"/>
    <property type="match status" value="1"/>
</dbReference>
<sequence>MTLADFQITRYQFRGDRPIGDSQVRSEVVHVAALELIDDAGRSGLAFIQSLFVTLPSQTELERLFAAEWWPALQGRPAAGLVHKVGKPRGGRNRPAMLPAGEAVQVALWDLFGKQMDMPLWRLLGGEEDRASVPCYASGLDFHLDDDAFCELFGTADALGYSAFKIKVGHADFDRDLHRLDLLRRSVRKGATVMIDANEAWGAKEALMKI</sequence>
<feature type="domain" description="Enolase C-terminal" evidence="5">
    <location>
        <begin position="156"/>
        <end position="207"/>
    </location>
</feature>
<evidence type="ECO:0000256" key="2">
    <source>
        <dbReference type="ARBA" id="ARBA00022723"/>
    </source>
</evidence>